<keyword evidence="4" id="KW-1185">Reference proteome</keyword>
<dbReference type="PROSITE" id="PS51257">
    <property type="entry name" value="PROKAR_LIPOPROTEIN"/>
    <property type="match status" value="1"/>
</dbReference>
<evidence type="ECO:0000313" key="3">
    <source>
        <dbReference type="EMBL" id="TCZ69341.1"/>
    </source>
</evidence>
<dbReference type="Proteomes" id="UP000295164">
    <property type="component" value="Unassembled WGS sequence"/>
</dbReference>
<protein>
    <recommendedName>
        <fullName evidence="5">Lipoprotein</fullName>
    </recommendedName>
</protein>
<name>A0A4R4DX67_9BACT</name>
<evidence type="ECO:0000256" key="2">
    <source>
        <dbReference type="SAM" id="SignalP"/>
    </source>
</evidence>
<dbReference type="AlphaFoldDB" id="A0A4R4DX67"/>
<proteinExistence type="predicted"/>
<comment type="caution">
    <text evidence="3">The sequence shown here is derived from an EMBL/GenBank/DDBJ whole genome shotgun (WGS) entry which is preliminary data.</text>
</comment>
<reference evidence="3 4" key="1">
    <citation type="submission" date="2019-03" db="EMBL/GenBank/DDBJ databases">
        <authorList>
            <person name="Kim M.K.M."/>
        </authorList>
    </citation>
    <scope>NUCLEOTIDE SEQUENCE [LARGE SCALE GENOMIC DNA]</scope>
    <source>
        <strain evidence="3 4">17J68-15</strain>
    </source>
</reference>
<evidence type="ECO:0000313" key="4">
    <source>
        <dbReference type="Proteomes" id="UP000295164"/>
    </source>
</evidence>
<feature type="region of interest" description="Disordered" evidence="1">
    <location>
        <begin position="100"/>
        <end position="154"/>
    </location>
</feature>
<organism evidence="3 4">
    <name type="scientific">Flaviaesturariibacter aridisoli</name>
    <dbReference type="NCBI Taxonomy" id="2545761"/>
    <lineage>
        <taxon>Bacteria</taxon>
        <taxon>Pseudomonadati</taxon>
        <taxon>Bacteroidota</taxon>
        <taxon>Chitinophagia</taxon>
        <taxon>Chitinophagales</taxon>
        <taxon>Chitinophagaceae</taxon>
        <taxon>Flaviaestuariibacter</taxon>
    </lineage>
</organism>
<evidence type="ECO:0000256" key="1">
    <source>
        <dbReference type="SAM" id="MobiDB-lite"/>
    </source>
</evidence>
<evidence type="ECO:0008006" key="5">
    <source>
        <dbReference type="Google" id="ProtNLM"/>
    </source>
</evidence>
<sequence length="154" mass="17410">MKTTYLGSMVAAALLAVLAVGCAPLQQTTGDNDYYEPDPRLSSAPTRIYVEDPYRPGRQILVERDPLSGRYYPVSSIYGTYGGVANAPYGAYDPYYGRGGYSSDPYYGRPRNRNRDAYHNNPRPPQSPQQREQVRQQGEQRRQQAADLILKRKQ</sequence>
<keyword evidence="2" id="KW-0732">Signal</keyword>
<feature type="chain" id="PRO_5020255467" description="Lipoprotein" evidence="2">
    <location>
        <begin position="23"/>
        <end position="154"/>
    </location>
</feature>
<dbReference type="OrthoDB" id="681124at2"/>
<feature type="compositionally biased region" description="Basic and acidic residues" evidence="1">
    <location>
        <begin position="132"/>
        <end position="144"/>
    </location>
</feature>
<gene>
    <name evidence="3" type="ORF">E0486_12565</name>
</gene>
<accession>A0A4R4DX67</accession>
<dbReference type="EMBL" id="SKFH01000022">
    <property type="protein sequence ID" value="TCZ69341.1"/>
    <property type="molecule type" value="Genomic_DNA"/>
</dbReference>
<feature type="signal peptide" evidence="2">
    <location>
        <begin position="1"/>
        <end position="22"/>
    </location>
</feature>
<dbReference type="RefSeq" id="WP_131852532.1">
    <property type="nucleotide sequence ID" value="NZ_SKFH01000022.1"/>
</dbReference>